<sequence>MLTVYSSRSKCPINSLPYIALQIVIHITSSAVATTCNSRLLSDRVQVPDTAFEHSSAFNLQHGASAAR</sequence>
<reference key="2">
    <citation type="submission" date="2011-10" db="EMBL/GenBank/DDBJ databases">
        <title>The genome and transcriptome sequence of Clonorchis sinensis provide insights into the carcinogenic liver fluke.</title>
        <authorList>
            <person name="Wang X."/>
            <person name="Huang Y."/>
            <person name="Chen W."/>
            <person name="Liu H."/>
            <person name="Guo L."/>
            <person name="Chen Y."/>
            <person name="Luo F."/>
            <person name="Zhou W."/>
            <person name="Sun J."/>
            <person name="Mao Q."/>
            <person name="Liang P."/>
            <person name="Zhou C."/>
            <person name="Tian Y."/>
            <person name="Men J."/>
            <person name="Lv X."/>
            <person name="Huang L."/>
            <person name="Zhou J."/>
            <person name="Hu Y."/>
            <person name="Li R."/>
            <person name="Zhang F."/>
            <person name="Lei H."/>
            <person name="Li X."/>
            <person name="Hu X."/>
            <person name="Liang C."/>
            <person name="Xu J."/>
            <person name="Wu Z."/>
            <person name="Yu X."/>
        </authorList>
    </citation>
    <scope>NUCLEOTIDE SEQUENCE</scope>
    <source>
        <strain>Henan</strain>
    </source>
</reference>
<evidence type="ECO:0000313" key="1">
    <source>
        <dbReference type="EMBL" id="GAA47960.1"/>
    </source>
</evidence>
<proteinExistence type="predicted"/>
<dbReference type="AlphaFoldDB" id="G7Y4S4"/>
<gene>
    <name evidence="1" type="ORF">CLF_101014</name>
</gene>
<protein>
    <submittedName>
        <fullName evidence="1">Uncharacterized protein</fullName>
    </submittedName>
</protein>
<evidence type="ECO:0000313" key="2">
    <source>
        <dbReference type="Proteomes" id="UP000008909"/>
    </source>
</evidence>
<name>G7Y4S4_CLOSI</name>
<accession>G7Y4S4</accession>
<dbReference type="EMBL" id="DF142862">
    <property type="protein sequence ID" value="GAA47960.1"/>
    <property type="molecule type" value="Genomic_DNA"/>
</dbReference>
<reference evidence="1" key="1">
    <citation type="journal article" date="2011" name="Genome Biol.">
        <title>The draft genome of the carcinogenic human liver fluke Clonorchis sinensis.</title>
        <authorList>
            <person name="Wang X."/>
            <person name="Chen W."/>
            <person name="Huang Y."/>
            <person name="Sun J."/>
            <person name="Men J."/>
            <person name="Liu H."/>
            <person name="Luo F."/>
            <person name="Guo L."/>
            <person name="Lv X."/>
            <person name="Deng C."/>
            <person name="Zhou C."/>
            <person name="Fan Y."/>
            <person name="Li X."/>
            <person name="Huang L."/>
            <person name="Hu Y."/>
            <person name="Liang C."/>
            <person name="Hu X."/>
            <person name="Xu J."/>
            <person name="Yu X."/>
        </authorList>
    </citation>
    <scope>NUCLEOTIDE SEQUENCE [LARGE SCALE GENOMIC DNA]</scope>
    <source>
        <strain evidence="1">Henan</strain>
    </source>
</reference>
<organism evidence="1 2">
    <name type="scientific">Clonorchis sinensis</name>
    <name type="common">Chinese liver fluke</name>
    <dbReference type="NCBI Taxonomy" id="79923"/>
    <lineage>
        <taxon>Eukaryota</taxon>
        <taxon>Metazoa</taxon>
        <taxon>Spiralia</taxon>
        <taxon>Lophotrochozoa</taxon>
        <taxon>Platyhelminthes</taxon>
        <taxon>Trematoda</taxon>
        <taxon>Digenea</taxon>
        <taxon>Opisthorchiida</taxon>
        <taxon>Opisthorchiata</taxon>
        <taxon>Opisthorchiidae</taxon>
        <taxon>Clonorchis</taxon>
    </lineage>
</organism>
<keyword evidence="2" id="KW-1185">Reference proteome</keyword>
<dbReference type="Proteomes" id="UP000008909">
    <property type="component" value="Unassembled WGS sequence"/>
</dbReference>